<comment type="caution">
    <text evidence="1">The sequence shown here is derived from an EMBL/GenBank/DDBJ whole genome shotgun (WGS) entry which is preliminary data.</text>
</comment>
<dbReference type="RefSeq" id="WP_343972347.1">
    <property type="nucleotide sequence ID" value="NZ_BAAAGK010000093.1"/>
</dbReference>
<sequence length="304" mass="32584">MDELTELERMCAEVAPASPHALAVGRGRLLAATRTSTTRTPLRWPRIAVTGALALSMAVALIAVNVTGETPNQPSAVAAAAILDRAAEAAETKPDPTPRDDQFVYVKEARWSGAPGSTSHPYTNERWESVNGSHAGLRIEHGKRAVIPPPKPGEYHIVPIRYTELRTLPTDPDELLVYLRNLPAADSDERVAGYLAGLLANPVLPSDLRPAAYRALAKVPGTRVLQDVLDVTDRRGLGIAWEPGSEFGGSEMVLILDPHTFAYLGTRHTYVEDVGRDGIAKGDKIVDWAAQLAVGVTDTAGAQP</sequence>
<dbReference type="NCBIfam" id="NF038083">
    <property type="entry name" value="CU044_5270_fam"/>
    <property type="match status" value="1"/>
</dbReference>
<proteinExistence type="predicted"/>
<evidence type="ECO:0000313" key="1">
    <source>
        <dbReference type="EMBL" id="MFC7604517.1"/>
    </source>
</evidence>
<dbReference type="InterPro" id="IPR047789">
    <property type="entry name" value="CU044_5270-like"/>
</dbReference>
<reference evidence="2" key="1">
    <citation type="journal article" date="2019" name="Int. J. Syst. Evol. Microbiol.">
        <title>The Global Catalogue of Microorganisms (GCM) 10K type strain sequencing project: providing services to taxonomists for standard genome sequencing and annotation.</title>
        <authorList>
            <consortium name="The Broad Institute Genomics Platform"/>
            <consortium name="The Broad Institute Genome Sequencing Center for Infectious Disease"/>
            <person name="Wu L."/>
            <person name="Ma J."/>
        </authorList>
    </citation>
    <scope>NUCLEOTIDE SEQUENCE [LARGE SCALE GENOMIC DNA]</scope>
    <source>
        <strain evidence="2">JCM 10083</strain>
    </source>
</reference>
<organism evidence="1 2">
    <name type="scientific">Streptosporangium amethystogenes subsp. fukuiense</name>
    <dbReference type="NCBI Taxonomy" id="698418"/>
    <lineage>
        <taxon>Bacteria</taxon>
        <taxon>Bacillati</taxon>
        <taxon>Actinomycetota</taxon>
        <taxon>Actinomycetes</taxon>
        <taxon>Streptosporangiales</taxon>
        <taxon>Streptosporangiaceae</taxon>
        <taxon>Streptosporangium</taxon>
    </lineage>
</organism>
<dbReference type="EMBL" id="JBHTEE010000001">
    <property type="protein sequence ID" value="MFC7604517.1"/>
    <property type="molecule type" value="Genomic_DNA"/>
</dbReference>
<keyword evidence="2" id="KW-1185">Reference proteome</keyword>
<protein>
    <submittedName>
        <fullName evidence="1">CU044_5270 family protein</fullName>
    </submittedName>
</protein>
<dbReference type="Proteomes" id="UP001596514">
    <property type="component" value="Unassembled WGS sequence"/>
</dbReference>
<accession>A0ABW2T8U3</accession>
<gene>
    <name evidence="1" type="ORF">ACFQVD_30850</name>
</gene>
<evidence type="ECO:0000313" key="2">
    <source>
        <dbReference type="Proteomes" id="UP001596514"/>
    </source>
</evidence>
<name>A0ABW2T8U3_9ACTN</name>